<dbReference type="AlphaFoldDB" id="A0A0K1PJS8"/>
<dbReference type="STRING" id="1391654.AKJ09_00028"/>
<accession>A0A0K1PJS8</accession>
<protein>
    <submittedName>
        <fullName evidence="1">Uncharacterized protein</fullName>
    </submittedName>
</protein>
<dbReference type="KEGG" id="llu:AKJ09_00028"/>
<keyword evidence="3" id="KW-1185">Reference proteome</keyword>
<evidence type="ECO:0000313" key="3">
    <source>
        <dbReference type="Proteomes" id="UP000064967"/>
    </source>
</evidence>
<evidence type="ECO:0000313" key="1">
    <source>
        <dbReference type="EMBL" id="AKU93364.1"/>
    </source>
</evidence>
<name>A0A0K1PJS8_9BACT</name>
<organism evidence="1 3">
    <name type="scientific">Labilithrix luteola</name>
    <dbReference type="NCBI Taxonomy" id="1391654"/>
    <lineage>
        <taxon>Bacteria</taxon>
        <taxon>Pseudomonadati</taxon>
        <taxon>Myxococcota</taxon>
        <taxon>Polyangia</taxon>
        <taxon>Polyangiales</taxon>
        <taxon>Labilitrichaceae</taxon>
        <taxon>Labilithrix</taxon>
    </lineage>
</organism>
<dbReference type="Proteomes" id="UP000064967">
    <property type="component" value="Chromosome"/>
</dbReference>
<dbReference type="EMBL" id="CP012333">
    <property type="protein sequence ID" value="AKV04847.1"/>
    <property type="molecule type" value="Genomic_DNA"/>
</dbReference>
<dbReference type="EMBL" id="CP012333">
    <property type="protein sequence ID" value="AKU93364.1"/>
    <property type="molecule type" value="Genomic_DNA"/>
</dbReference>
<proteinExistence type="predicted"/>
<dbReference type="KEGG" id="llu:AKJ09_11510"/>
<evidence type="ECO:0000313" key="2">
    <source>
        <dbReference type="EMBL" id="AKV04847.1"/>
    </source>
</evidence>
<sequence>MNGFIATLGTIGAFLAANPELIEILKDAIDGGTPKDVLMDAIRAAQLQASKEKIRAELGIGRGVP</sequence>
<gene>
    <name evidence="1" type="ORF">AKJ09_00028</name>
    <name evidence="2" type="ORF">AKJ09_11510</name>
</gene>
<reference evidence="1 3" key="1">
    <citation type="submission" date="2015-08" db="EMBL/GenBank/DDBJ databases">
        <authorList>
            <person name="Babu N.S."/>
            <person name="Beckwith C.J."/>
            <person name="Beseler K.G."/>
            <person name="Brison A."/>
            <person name="Carone J.V."/>
            <person name="Caskin T.P."/>
            <person name="Diamond M."/>
            <person name="Durham M.E."/>
            <person name="Foxe J.M."/>
            <person name="Go M."/>
            <person name="Henderson B.A."/>
            <person name="Jones I.B."/>
            <person name="McGettigan J.A."/>
            <person name="Micheletti S.J."/>
            <person name="Nasrallah M.E."/>
            <person name="Ortiz D."/>
            <person name="Piller C.R."/>
            <person name="Privatt S.R."/>
            <person name="Schneider S.L."/>
            <person name="Sharp S."/>
            <person name="Smith T.C."/>
            <person name="Stanton J.D."/>
            <person name="Ullery H.E."/>
            <person name="Wilson R.J."/>
            <person name="Serrano M.G."/>
            <person name="Buck G."/>
            <person name="Lee V."/>
            <person name="Wang Y."/>
            <person name="Carvalho R."/>
            <person name="Voegtly L."/>
            <person name="Shi R."/>
            <person name="Duckworth R."/>
            <person name="Johnson A."/>
            <person name="Loviza R."/>
            <person name="Walstead R."/>
            <person name="Shah Z."/>
            <person name="Kiflezghi M."/>
            <person name="Wade K."/>
            <person name="Ball S.L."/>
            <person name="Bradley K.W."/>
            <person name="Asai D.J."/>
            <person name="Bowman C.A."/>
            <person name="Russell D.A."/>
            <person name="Pope W.H."/>
            <person name="Jacobs-Sera D."/>
            <person name="Hendrix R.W."/>
            <person name="Hatfull G.F."/>
        </authorList>
    </citation>
    <scope>NUCLEOTIDE SEQUENCE [LARGE SCALE GENOMIC DNA]</scope>
    <source>
        <strain evidence="1 3">DSM 27648</strain>
    </source>
</reference>
<dbReference type="RefSeq" id="WP_146644913.1">
    <property type="nucleotide sequence ID" value="NZ_CP012333.1"/>
</dbReference>